<dbReference type="EMBL" id="U72874">
    <property type="protein sequence ID" value="AAB17669.1"/>
    <property type="molecule type" value="mRNA"/>
</dbReference>
<dbReference type="GO" id="GO:0005524">
    <property type="term" value="F:ATP binding"/>
    <property type="evidence" value="ECO:0007669"/>
    <property type="project" value="UniProtKB-KW"/>
</dbReference>
<organism evidence="6">
    <name type="scientific">Strongylocentrotus purpuratus</name>
    <name type="common">Purple sea urchin</name>
    <dbReference type="NCBI Taxonomy" id="7668"/>
    <lineage>
        <taxon>Eukaryota</taxon>
        <taxon>Metazoa</taxon>
        <taxon>Echinodermata</taxon>
        <taxon>Eleutherozoa</taxon>
        <taxon>Echinozoa</taxon>
        <taxon>Echinoidea</taxon>
        <taxon>Euechinoidea</taxon>
        <taxon>Echinacea</taxon>
        <taxon>Camarodonta</taxon>
        <taxon>Echinidea</taxon>
        <taxon>Strongylocentrotidae</taxon>
        <taxon>Strongylocentrotus</taxon>
    </lineage>
</organism>
<feature type="region of interest" description="Disordered" evidence="5">
    <location>
        <begin position="812"/>
        <end position="889"/>
    </location>
</feature>
<keyword evidence="6" id="KW-0675">Receptor</keyword>
<evidence type="ECO:0000256" key="2">
    <source>
        <dbReference type="ARBA" id="ARBA00022741"/>
    </source>
</evidence>
<reference evidence="8" key="2">
    <citation type="submission" date="2015-02" db="EMBL/GenBank/DDBJ databases">
        <title>Genome sequencing for Strongylocentrotus purpuratus.</title>
        <authorList>
            <person name="Murali S."/>
            <person name="Liu Y."/>
            <person name="Vee V."/>
            <person name="English A."/>
            <person name="Wang M."/>
            <person name="Skinner E."/>
            <person name="Han Y."/>
            <person name="Muzny D.M."/>
            <person name="Worley K.C."/>
            <person name="Gibbs R.A."/>
        </authorList>
    </citation>
    <scope>NUCLEOTIDE SEQUENCE</scope>
</reference>
<dbReference type="Pfam" id="PF00012">
    <property type="entry name" value="HSP70"/>
    <property type="match status" value="2"/>
</dbReference>
<dbReference type="Gene3D" id="3.90.640.10">
    <property type="entry name" value="Actin, Chain A, domain 4"/>
    <property type="match status" value="1"/>
</dbReference>
<dbReference type="AlphaFoldDB" id="Q94769"/>
<dbReference type="FunCoup" id="Q94769">
    <property type="interactions" value="2811"/>
</dbReference>
<dbReference type="KEGG" id="spu:373300"/>
<feature type="region of interest" description="Disordered" evidence="5">
    <location>
        <begin position="505"/>
        <end position="622"/>
    </location>
</feature>
<evidence type="ECO:0000256" key="4">
    <source>
        <dbReference type="ARBA" id="ARBA00073491"/>
    </source>
</evidence>
<dbReference type="CDD" id="cd10228">
    <property type="entry name" value="ASKHA_NBD_HSP70_HSPA4_like"/>
    <property type="match status" value="1"/>
</dbReference>
<accession>Q94769</accession>
<dbReference type="FunFam" id="3.90.640.10:FF:000004">
    <property type="entry name" value="Heat shock 70 kDa protein 4"/>
    <property type="match status" value="1"/>
</dbReference>
<dbReference type="PROSITE" id="PS01036">
    <property type="entry name" value="HSP70_3"/>
    <property type="match status" value="1"/>
</dbReference>
<feature type="compositionally biased region" description="Polar residues" evidence="5">
    <location>
        <begin position="586"/>
        <end position="597"/>
    </location>
</feature>
<dbReference type="GeneID" id="373300"/>
<dbReference type="SUPFAM" id="SSF53067">
    <property type="entry name" value="Actin-like ATPase domain"/>
    <property type="match status" value="2"/>
</dbReference>
<evidence type="ECO:0000313" key="7">
    <source>
        <dbReference type="EnsemblMetazoa" id="NP_999695"/>
    </source>
</evidence>
<dbReference type="FunFam" id="1.20.1270.10:FF:000002">
    <property type="entry name" value="Heat shock 70 kDa protein 4"/>
    <property type="match status" value="1"/>
</dbReference>
<dbReference type="SMR" id="Q94769"/>
<dbReference type="HOGENOM" id="CLU_005965_5_1_1"/>
<dbReference type="FunFam" id="3.30.30.30:FF:000002">
    <property type="entry name" value="Heat shock 70 kDa protein 4"/>
    <property type="match status" value="1"/>
</dbReference>
<dbReference type="SUPFAM" id="SSF100920">
    <property type="entry name" value="Heat shock protein 70kD (HSP70), peptide-binding domain"/>
    <property type="match status" value="1"/>
</dbReference>
<dbReference type="GO" id="GO:0000774">
    <property type="term" value="F:adenyl-nucleotide exchange factor activity"/>
    <property type="evidence" value="ECO:0000318"/>
    <property type="project" value="GO_Central"/>
</dbReference>
<dbReference type="SUPFAM" id="SSF100934">
    <property type="entry name" value="Heat shock protein 70kD (HSP70), C-terminal subdomain"/>
    <property type="match status" value="2"/>
</dbReference>
<evidence type="ECO:0000313" key="6">
    <source>
        <dbReference type="EMBL" id="AAB17669.1"/>
    </source>
</evidence>
<reference evidence="6" key="1">
    <citation type="journal article" date="1997" name="Dev. Biol.">
        <title>Reexamination of the sequence of the sea urchin egg receptor for sperm: implications with respect to its properties.</title>
        <authorList>
            <person name="Just M.L."/>
            <person name="Lennarz W.J."/>
        </authorList>
    </citation>
    <scope>NUCLEOTIDE SEQUENCE</scope>
    <source>
        <strain evidence="6">1B/3E</strain>
    </source>
</reference>
<feature type="compositionally biased region" description="Basic and acidic residues" evidence="5">
    <location>
        <begin position="869"/>
        <end position="889"/>
    </location>
</feature>
<protein>
    <recommendedName>
        <fullName evidence="4">97 kDa heat shock protein</fullName>
    </recommendedName>
</protein>
<dbReference type="GO" id="GO:0005634">
    <property type="term" value="C:nucleus"/>
    <property type="evidence" value="ECO:0000318"/>
    <property type="project" value="GO_Central"/>
</dbReference>
<dbReference type="GO" id="GO:0005829">
    <property type="term" value="C:cytosol"/>
    <property type="evidence" value="ECO:0000318"/>
    <property type="project" value="GO_Central"/>
</dbReference>
<dbReference type="FunFam" id="2.60.34.10:FF:000047">
    <property type="entry name" value="97 kDa heat shock protein"/>
    <property type="match status" value="1"/>
</dbReference>
<dbReference type="OMA" id="APVHIEC"/>
<comment type="similarity">
    <text evidence="1">Belongs to the heat shock protein 70 family.</text>
</comment>
<keyword evidence="2" id="KW-0547">Nucleotide-binding</keyword>
<name>Q94769_STRPU</name>
<proteinExistence type="evidence at transcript level"/>
<evidence type="ECO:0000256" key="5">
    <source>
        <dbReference type="SAM" id="MobiDB-lite"/>
    </source>
</evidence>
<dbReference type="InterPro" id="IPR043129">
    <property type="entry name" value="ATPase_NBD"/>
</dbReference>
<dbReference type="Gene3D" id="3.30.420.40">
    <property type="match status" value="2"/>
</dbReference>
<dbReference type="CTD" id="39557"/>
<dbReference type="GO" id="GO:0006457">
    <property type="term" value="P:protein folding"/>
    <property type="evidence" value="ECO:0000318"/>
    <property type="project" value="GO_Central"/>
</dbReference>
<dbReference type="InterPro" id="IPR018181">
    <property type="entry name" value="Heat_shock_70_CS"/>
</dbReference>
<dbReference type="InterPro" id="IPR013126">
    <property type="entry name" value="Hsp_70_fam"/>
</dbReference>
<keyword evidence="8" id="KW-1185">Reference proteome</keyword>
<reference evidence="7" key="3">
    <citation type="submission" date="2021-01" db="UniProtKB">
        <authorList>
            <consortium name="EnsemblMetazoa"/>
        </authorList>
    </citation>
    <scope>IDENTIFICATION</scope>
</reference>
<evidence type="ECO:0000256" key="1">
    <source>
        <dbReference type="ARBA" id="ARBA00007381"/>
    </source>
</evidence>
<dbReference type="OrthoDB" id="434160at2759"/>
<keyword evidence="3" id="KW-0067">ATP-binding</keyword>
<dbReference type="EnsemblMetazoa" id="NM_214530">
    <property type="protein sequence ID" value="NP_999695"/>
    <property type="gene ID" value="GeneID_373300"/>
</dbReference>
<dbReference type="InterPro" id="IPR029048">
    <property type="entry name" value="HSP70_C_sf"/>
</dbReference>
<dbReference type="Gene3D" id="1.20.1270.10">
    <property type="match status" value="1"/>
</dbReference>
<dbReference type="Gene3D" id="2.60.34.10">
    <property type="entry name" value="Substrate Binding Domain Of DNAk, Chain A, domain 1"/>
    <property type="match status" value="1"/>
</dbReference>
<sequence>MSVVGFDVGNLSSYIAVARGGGIETMANEYSDRLTPSVVSFGEKSRTQGHAARSQAITNYKNTLSQFKRFIARRFSDPSVQKDAKVVPYKITQLPNGNVGMQVQYLGETETFTPEQIYAMILTKLKSTAEINLCRKVVDCVISVPQYYTDLERRGVIHAAEIAGLNCLRVISDTTAVALAYGIYKQDLPTPEEKPRNVVFVDCGHSSLQVSVCAFNKGKLKVLANASDKNLGGRDFDWLLAEHFAVDFQTRYKMDVKSNQRAWLRLMAECDKTKKLMSANATLISMNIECIMNDRDVSGKISRADFEALAAELLKRVEVPLKSVLEQTKLKPEDIHSIEIVGGSSRIPSIKETIKKVFKKECSTTLNQDEAVARGCALQCAILSPTFKVRDFTVTDLTPYPIELEWKGTEGEDGSMEVSSKNHQAPFSKMLTFYRKAPFELVARYADPNLPIPERRIGRFKINGVFPTTEGESSKIKVKVRVDGHGIFNVASASLIEKLPVQAEDAMGDGSPEENGPSKEEGSGASQAENDAPMDQSPVQGGAGEGEASADKEEQADNGSKETSKDSKDQTSEGSKSDKESKDQNSEGSKSDNSSTETDAKAAKKTKKTIKTHELSITATTDELSITEVNNFFEKEGKLIAHDRLEKEKNDAKNAVEEYVYEMREKLCDKFEQYISEKERGSFSKLLEETENWLYEDGEDETKSVYQTKINSLKKIGDPVENRFKENLERPGAFEDFGKALVPYIKTLDLYSNGDEKYSHIEKEDMAKVEKCVKEKVAWRDSKVNAQNQKAPHQDPVVTAAQIRSEIQSMKFVCDPIINKPKPKPKEEPPKDNGPTPEEAAKDGGPAPPTTEGGEEKMDTSDQAPTGEASKEGETKPDETKPDVEMELD</sequence>
<feature type="compositionally biased region" description="Basic and acidic residues" evidence="5">
    <location>
        <begin position="549"/>
        <end position="585"/>
    </location>
</feature>
<dbReference type="RefSeq" id="NP_999695.1">
    <property type="nucleotide sequence ID" value="NM_214530.1"/>
</dbReference>
<dbReference type="PANTHER" id="PTHR45639">
    <property type="entry name" value="HSC70CB, ISOFORM G-RELATED"/>
    <property type="match status" value="1"/>
</dbReference>
<dbReference type="Gene3D" id="3.30.30.30">
    <property type="match status" value="1"/>
</dbReference>
<evidence type="ECO:0000313" key="8">
    <source>
        <dbReference type="Proteomes" id="UP000007110"/>
    </source>
</evidence>
<dbReference type="InParanoid" id="Q94769"/>
<dbReference type="Proteomes" id="UP000007110">
    <property type="component" value="Unassembled WGS sequence"/>
</dbReference>
<dbReference type="FunFam" id="3.30.420.40:FF:000171">
    <property type="entry name" value="Heat shock 70 kDa protein 4"/>
    <property type="match status" value="1"/>
</dbReference>
<dbReference type="PANTHER" id="PTHR45639:SF4">
    <property type="entry name" value="HSC70CB, ISOFORM G"/>
    <property type="match status" value="1"/>
</dbReference>
<dbReference type="FunFam" id="3.30.420.40:FF:000495">
    <property type="entry name" value="Heat shock protein 4b"/>
    <property type="match status" value="1"/>
</dbReference>
<dbReference type="InterPro" id="IPR029047">
    <property type="entry name" value="HSP70_peptide-bd_sf"/>
</dbReference>
<evidence type="ECO:0000256" key="3">
    <source>
        <dbReference type="ARBA" id="ARBA00022840"/>
    </source>
</evidence>
<dbReference type="GO" id="GO:0140662">
    <property type="term" value="F:ATP-dependent protein folding chaperone"/>
    <property type="evidence" value="ECO:0007669"/>
    <property type="project" value="InterPro"/>
</dbReference>
<dbReference type="PRINTS" id="PR00301">
    <property type="entry name" value="HEATSHOCK70"/>
</dbReference>